<organism evidence="1 2">
    <name type="scientific">Stenotrophomonas nematodicola</name>
    <dbReference type="NCBI Taxonomy" id="2656746"/>
    <lineage>
        <taxon>Bacteria</taxon>
        <taxon>Pseudomonadati</taxon>
        <taxon>Pseudomonadota</taxon>
        <taxon>Gammaproteobacteria</taxon>
        <taxon>Lysobacterales</taxon>
        <taxon>Lysobacteraceae</taxon>
        <taxon>Stenotrophomonas</taxon>
    </lineage>
</organism>
<evidence type="ECO:0000313" key="1">
    <source>
        <dbReference type="EMBL" id="MFG6109737.1"/>
    </source>
</evidence>
<evidence type="ECO:0008006" key="3">
    <source>
        <dbReference type="Google" id="ProtNLM"/>
    </source>
</evidence>
<dbReference type="RefSeq" id="WP_394163542.1">
    <property type="nucleotide sequence ID" value="NZ_JBHGCJ010000007.1"/>
</dbReference>
<proteinExistence type="predicted"/>
<protein>
    <recommendedName>
        <fullName evidence="3">Secreted protein</fullName>
    </recommendedName>
</protein>
<accession>A0ABW7CZN3</accession>
<sequence>MSMPIIEKSSRSSRLRLHQFAVACALIVPIAACSGQNNTVAPMNASLQTSPDAPPLRKLNPAPRRAFEVRVVLDGAPGPFTRVSAVAQYDVSNEAECGKKDELAGVFLSITSNETVSLTRVSDTEYAGTVYADGIVDEDYYGRGVCHWELTEARVVLQAGKDEADTRFVADLPAASILGQGSRTKHFWTGYYPRAEMPGFREFGNTDLKTAQGRQAADQRDAFFSITVTAKETTK</sequence>
<evidence type="ECO:0000313" key="2">
    <source>
        <dbReference type="Proteomes" id="UP001605261"/>
    </source>
</evidence>
<dbReference type="EMBL" id="JBHGCJ010000007">
    <property type="protein sequence ID" value="MFG6109737.1"/>
    <property type="molecule type" value="Genomic_DNA"/>
</dbReference>
<name>A0ABW7CZN3_9GAMM</name>
<keyword evidence="2" id="KW-1185">Reference proteome</keyword>
<comment type="caution">
    <text evidence="1">The sequence shown here is derived from an EMBL/GenBank/DDBJ whole genome shotgun (WGS) entry which is preliminary data.</text>
</comment>
<reference evidence="1 2" key="1">
    <citation type="submission" date="2024-09" db="EMBL/GenBank/DDBJ databases">
        <authorList>
            <consortium name="All-Russian atlas of soil microorganisms"/>
            <consortium name="as a basis for the search for new antimicrobial producers and enzymes with unique properties"/>
            <person name="Sokolova E.A."/>
            <person name="Voronina E.N."/>
        </authorList>
    </citation>
    <scope>NUCLEOTIDE SEQUENCE [LARGE SCALE GENOMIC DNA]</scope>
    <source>
        <strain evidence="1 2">AF-22b-331.1</strain>
    </source>
</reference>
<dbReference type="Proteomes" id="UP001605261">
    <property type="component" value="Unassembled WGS sequence"/>
</dbReference>
<gene>
    <name evidence="1" type="ORF">ACEU0G_003756</name>
</gene>